<gene>
    <name evidence="10" type="ORF">EII10_02775</name>
</gene>
<comment type="subcellular location">
    <subcellularLocation>
        <location evidence="1">Cell membrane</location>
        <topology evidence="1">Multi-pass membrane protein</topology>
    </subcellularLocation>
</comment>
<keyword evidence="5 9" id="KW-0812">Transmembrane</keyword>
<dbReference type="GO" id="GO:0022857">
    <property type="term" value="F:transmembrane transporter activity"/>
    <property type="evidence" value="ECO:0007669"/>
    <property type="project" value="InterPro"/>
</dbReference>
<accession>A0A3P1V887</accession>
<dbReference type="Pfam" id="PF01032">
    <property type="entry name" value="FecCD"/>
    <property type="match status" value="1"/>
</dbReference>
<feature type="transmembrane region" description="Helical" evidence="9">
    <location>
        <begin position="117"/>
        <end position="135"/>
    </location>
</feature>
<dbReference type="EMBL" id="RQZC01000002">
    <property type="protein sequence ID" value="RRD30351.1"/>
    <property type="molecule type" value="Genomic_DNA"/>
</dbReference>
<name>A0A3P1V887_9ACTO</name>
<keyword evidence="6 9" id="KW-1133">Transmembrane helix</keyword>
<dbReference type="OrthoDB" id="9811975at2"/>
<dbReference type="InterPro" id="IPR037294">
    <property type="entry name" value="ABC_BtuC-like"/>
</dbReference>
<keyword evidence="4" id="KW-1003">Cell membrane</keyword>
<evidence type="ECO:0000256" key="9">
    <source>
        <dbReference type="SAM" id="Phobius"/>
    </source>
</evidence>
<reference evidence="10 11" key="1">
    <citation type="submission" date="2018-11" db="EMBL/GenBank/DDBJ databases">
        <title>Genomes From Bacteria Associated with the Canine Oral Cavity: a Test Case for Automated Genome-Based Taxonomic Assignment.</title>
        <authorList>
            <person name="Coil D.A."/>
            <person name="Jospin G."/>
            <person name="Darling A.E."/>
            <person name="Wallis C."/>
            <person name="Davis I.J."/>
            <person name="Harris S."/>
            <person name="Eisen J.A."/>
            <person name="Holcombe L.J."/>
            <person name="O'Flynn C."/>
        </authorList>
    </citation>
    <scope>NUCLEOTIDE SEQUENCE [LARGE SCALE GENOMIC DNA]</scope>
    <source>
        <strain evidence="10 11">OH5050</strain>
    </source>
</reference>
<keyword evidence="7 9" id="KW-0472">Membrane</keyword>
<proteinExistence type="inferred from homology"/>
<dbReference type="AlphaFoldDB" id="A0A3P1V887"/>
<feature type="transmembrane region" description="Helical" evidence="9">
    <location>
        <begin position="218"/>
        <end position="236"/>
    </location>
</feature>
<dbReference type="CDD" id="cd06550">
    <property type="entry name" value="TM_ABC_iron-siderophores_like"/>
    <property type="match status" value="1"/>
</dbReference>
<feature type="transmembrane region" description="Helical" evidence="9">
    <location>
        <begin position="301"/>
        <end position="319"/>
    </location>
</feature>
<evidence type="ECO:0000256" key="6">
    <source>
        <dbReference type="ARBA" id="ARBA00022989"/>
    </source>
</evidence>
<evidence type="ECO:0000256" key="5">
    <source>
        <dbReference type="ARBA" id="ARBA00022692"/>
    </source>
</evidence>
<dbReference type="GO" id="GO:0005886">
    <property type="term" value="C:plasma membrane"/>
    <property type="evidence" value="ECO:0007669"/>
    <property type="project" value="UniProtKB-SubCell"/>
</dbReference>
<evidence type="ECO:0000256" key="8">
    <source>
        <dbReference type="SAM" id="MobiDB-lite"/>
    </source>
</evidence>
<dbReference type="PANTHER" id="PTHR30472:SF27">
    <property type="entry name" value="PETROBACTIN IMPORT SYSTEM PERMEASE PROTEIN YCLN"/>
    <property type="match status" value="1"/>
</dbReference>
<feature type="transmembrane region" description="Helical" evidence="9">
    <location>
        <begin position="141"/>
        <end position="159"/>
    </location>
</feature>
<dbReference type="PANTHER" id="PTHR30472">
    <property type="entry name" value="FERRIC ENTEROBACTIN TRANSPORT SYSTEM PERMEASE PROTEIN"/>
    <property type="match status" value="1"/>
</dbReference>
<sequence>MTAPSPAARAARAPGPQETAPAGPAPAGRSRHRALLALMVLLLLILITASLSVGAADISLRDLLTGSDAGRADRIIMVSRIPRTAAAALAGAALAMAGALMQLLVRNRFVAPSTTGTVQFATAGILAATILTPAAPVAAKMGAGAASAMVGSALFLWLLRRLPTHRSDDVVVPLVGIMLASVVEAATTFVAWRRDLMQTLGTWTNGDLSGIVSGRYELLWGVGLVALVTWLAADRLTLAGLGRDHAVGLGLAYDRTLALGLAIVSITSAVTVVVVGALPFLGLVVPNLVSLLVGDHLRRSLPWVALGGATMVLGCDIIGRLVRQPFEISVGVIMGVVGSSLFLILLLRGTR</sequence>
<evidence type="ECO:0000256" key="1">
    <source>
        <dbReference type="ARBA" id="ARBA00004651"/>
    </source>
</evidence>
<comment type="similarity">
    <text evidence="2">Belongs to the binding-protein-dependent transport system permease family. FecCD subfamily.</text>
</comment>
<feature type="transmembrane region" description="Helical" evidence="9">
    <location>
        <begin position="171"/>
        <end position="192"/>
    </location>
</feature>
<feature type="transmembrane region" description="Helical" evidence="9">
    <location>
        <begin position="257"/>
        <end position="281"/>
    </location>
</feature>
<dbReference type="Proteomes" id="UP000271272">
    <property type="component" value="Unassembled WGS sequence"/>
</dbReference>
<dbReference type="RefSeq" id="WP_124932993.1">
    <property type="nucleotide sequence ID" value="NZ_RQZC01000002.1"/>
</dbReference>
<evidence type="ECO:0000256" key="2">
    <source>
        <dbReference type="ARBA" id="ARBA00007935"/>
    </source>
</evidence>
<feature type="transmembrane region" description="Helical" evidence="9">
    <location>
        <begin position="326"/>
        <end position="347"/>
    </location>
</feature>
<keyword evidence="11" id="KW-1185">Reference proteome</keyword>
<dbReference type="Gene3D" id="1.10.3470.10">
    <property type="entry name" value="ABC transporter involved in vitamin B12 uptake, BtuC"/>
    <property type="match status" value="1"/>
</dbReference>
<evidence type="ECO:0000256" key="4">
    <source>
        <dbReference type="ARBA" id="ARBA00022475"/>
    </source>
</evidence>
<dbReference type="GO" id="GO:0033214">
    <property type="term" value="P:siderophore-iron import into cell"/>
    <property type="evidence" value="ECO:0007669"/>
    <property type="project" value="TreeGrafter"/>
</dbReference>
<comment type="caution">
    <text evidence="10">The sequence shown here is derived from an EMBL/GenBank/DDBJ whole genome shotgun (WGS) entry which is preliminary data.</text>
</comment>
<evidence type="ECO:0000313" key="10">
    <source>
        <dbReference type="EMBL" id="RRD30351.1"/>
    </source>
</evidence>
<feature type="transmembrane region" description="Helical" evidence="9">
    <location>
        <begin position="85"/>
        <end position="105"/>
    </location>
</feature>
<protein>
    <submittedName>
        <fullName evidence="10">ABC transporter permease</fullName>
    </submittedName>
</protein>
<organism evidence="10 11">
    <name type="scientific">Actinomyces bowdenii</name>
    <dbReference type="NCBI Taxonomy" id="131109"/>
    <lineage>
        <taxon>Bacteria</taxon>
        <taxon>Bacillati</taxon>
        <taxon>Actinomycetota</taxon>
        <taxon>Actinomycetes</taxon>
        <taxon>Actinomycetales</taxon>
        <taxon>Actinomycetaceae</taxon>
        <taxon>Actinomyces</taxon>
    </lineage>
</organism>
<evidence type="ECO:0000256" key="7">
    <source>
        <dbReference type="ARBA" id="ARBA00023136"/>
    </source>
</evidence>
<evidence type="ECO:0000313" key="11">
    <source>
        <dbReference type="Proteomes" id="UP000271272"/>
    </source>
</evidence>
<feature type="transmembrane region" description="Helical" evidence="9">
    <location>
        <begin position="34"/>
        <end position="56"/>
    </location>
</feature>
<feature type="region of interest" description="Disordered" evidence="8">
    <location>
        <begin position="1"/>
        <end position="27"/>
    </location>
</feature>
<evidence type="ECO:0000256" key="3">
    <source>
        <dbReference type="ARBA" id="ARBA00022448"/>
    </source>
</evidence>
<keyword evidence="3" id="KW-0813">Transport</keyword>
<dbReference type="InterPro" id="IPR000522">
    <property type="entry name" value="ABC_transptr_permease_BtuC"/>
</dbReference>
<dbReference type="SUPFAM" id="SSF81345">
    <property type="entry name" value="ABC transporter involved in vitamin B12 uptake, BtuC"/>
    <property type="match status" value="1"/>
</dbReference>